<dbReference type="SUPFAM" id="SSF57667">
    <property type="entry name" value="beta-beta-alpha zinc fingers"/>
    <property type="match status" value="8"/>
</dbReference>
<feature type="domain" description="C2H2-type" evidence="11">
    <location>
        <begin position="133"/>
        <end position="160"/>
    </location>
</feature>
<feature type="domain" description="C2H2-type" evidence="11">
    <location>
        <begin position="372"/>
        <end position="399"/>
    </location>
</feature>
<dbReference type="FunFam" id="3.30.160.60:FF:000630">
    <property type="entry name" value="Zinc finger protein 180"/>
    <property type="match status" value="1"/>
</dbReference>
<evidence type="ECO:0000256" key="7">
    <source>
        <dbReference type="ARBA" id="ARBA00023163"/>
    </source>
</evidence>
<evidence type="ECO:0000256" key="5">
    <source>
        <dbReference type="ARBA" id="ARBA00022833"/>
    </source>
</evidence>
<dbReference type="Pfam" id="PF00096">
    <property type="entry name" value="zf-C2H2"/>
    <property type="match status" value="7"/>
</dbReference>
<dbReference type="Pfam" id="PF13912">
    <property type="entry name" value="zf-C2H2_6"/>
    <property type="match status" value="4"/>
</dbReference>
<feature type="domain" description="C2H2-type" evidence="11">
    <location>
        <begin position="315"/>
        <end position="342"/>
    </location>
</feature>
<dbReference type="InterPro" id="IPR013087">
    <property type="entry name" value="Znf_C2H2_type"/>
</dbReference>
<dbReference type="PROSITE" id="PS50157">
    <property type="entry name" value="ZINC_FINGER_C2H2_2"/>
    <property type="match status" value="17"/>
</dbReference>
<dbReference type="EMBL" id="GITU01012297">
    <property type="protein sequence ID" value="MBC1181000.1"/>
    <property type="molecule type" value="Transcribed_RNA"/>
</dbReference>
<dbReference type="AlphaFoldDB" id="A0A1B0C8T3"/>
<evidence type="ECO:0000313" key="13">
    <source>
        <dbReference type="EnsemblMetazoa" id="LLOJ000355-PA"/>
    </source>
</evidence>
<feature type="region of interest" description="Disordered" evidence="10">
    <location>
        <begin position="749"/>
        <end position="790"/>
    </location>
</feature>
<keyword evidence="7" id="KW-0804">Transcription</keyword>
<keyword evidence="5" id="KW-0862">Zinc</keyword>
<dbReference type="PANTHER" id="PTHR24393">
    <property type="entry name" value="ZINC FINGER PROTEIN"/>
    <property type="match status" value="1"/>
</dbReference>
<evidence type="ECO:0000313" key="12">
    <source>
        <dbReference type="EMBL" id="MBC1181000.1"/>
    </source>
</evidence>
<evidence type="ECO:0000256" key="8">
    <source>
        <dbReference type="ARBA" id="ARBA00023242"/>
    </source>
</evidence>
<sequence>MAPDGESSPHEQFVNLPVGFQWPGPPEHTEGSPVVVQEEEYTLMDLTDPNDSAQELILSEDQPNLLIVKREVHESTYLRQEKVLPSIRRVKQEDKRKRTKTGLIYTCTECNKKFQYLASLQIHKRFHSGEKLTQCDECGKRFATQYALKRHIRTHEKPETNVCGTCGAAFADKGDFERHMRYHATGEPAYKCKECDDTFDTYGAIKAHRSKKHRQHWLCRHCYAKFPTEKLYQEHRVIHETYNCPQCHMKFITQEMLDMHMEEAGEHQPPPNSVPPPIRISKDSSVYECDNCGKRFTRRDCLLEHYRLHTGLGLVACEQCPMKFTTYARLRKHMARHAEKRSYPCPQCDKIFGTERYLNIHVMKHTGEQLPYPCQLCNKQFLRSNSLRNHMFSHLKRFPCSRCSAIFTSDRQLKKHRRTHKNICSICTTTFETFELLHMHFTEYHPESSPPEVPAENLDGVPVMEGFDVDALLTEGAAIDAPTREALLQLQPQYTCEVCEKKFTRATDLRIHMCTHARSFPCSRCFQTFTSERKLKKHRKTQHKNVCNYCGVKFEQQHFLENHYKQQHPESREARGEPPLEEETPPVVIFTSQRKLKKHRKLHKNICPLCETKFDTQMDLKQHFEELHPTSKEHHWNAAKQQQEDVADEQIEGEHPPQEHSVSCLLCGDAFSRNSDLRSHMKTHERSFACRQCDAVLPTREELKEHRKVHQIICEICRESLDSVALAQLHYLEEHPDCEMPQFVVPTAEESGLTDEEDVDEEASRDAAASPTTEDAHIEEEGHENEASDGEILPAAAAPIEDDISIVNSSLNVPSIVKQEPREDSEEEKEDVKVKILLPFACEICGKRFARKVAHKNHMYSHAKSFPCTRCNGTFPSERQLKKHRKTHKTTCRYCEVICDSKDALKLHYRNEHPTSKQGRVKVPFEEVFIEANPFVEEATEANPIEEVFTVGAPVESDFFGTEILGDE</sequence>
<evidence type="ECO:0000256" key="10">
    <source>
        <dbReference type="SAM" id="MobiDB-lite"/>
    </source>
</evidence>
<feature type="domain" description="C2H2-type" evidence="11">
    <location>
        <begin position="866"/>
        <end position="888"/>
    </location>
</feature>
<dbReference type="InterPro" id="IPR036236">
    <property type="entry name" value="Znf_C2H2_sf"/>
</dbReference>
<reference evidence="12" key="2">
    <citation type="journal article" date="2020" name="BMC">
        <title>Leishmania infection induces a limited differential gene expression in the sand fly midgut.</title>
        <authorList>
            <person name="Coutinho-Abreu I.V."/>
            <person name="Serafim T.D."/>
            <person name="Meneses C."/>
            <person name="Kamhawi S."/>
            <person name="Oliveira F."/>
            <person name="Valenzuela J.G."/>
        </authorList>
    </citation>
    <scope>NUCLEOTIDE SEQUENCE</scope>
    <source>
        <strain evidence="12">Jacobina</strain>
        <tissue evidence="12">Midgut</tissue>
    </source>
</reference>
<evidence type="ECO:0000256" key="3">
    <source>
        <dbReference type="ARBA" id="ARBA00022737"/>
    </source>
</evidence>
<dbReference type="EMBL" id="AJWK01001382">
    <property type="status" value="NOT_ANNOTATED_CDS"/>
    <property type="molecule type" value="Genomic_DNA"/>
</dbReference>
<dbReference type="EnsemblMetazoa" id="LLOJ000355-RA">
    <property type="protein sequence ID" value="LLOJ000355-PA"/>
    <property type="gene ID" value="LLOJ000355"/>
</dbReference>
<evidence type="ECO:0000313" key="14">
    <source>
        <dbReference type="Proteomes" id="UP000092461"/>
    </source>
</evidence>
<feature type="compositionally biased region" description="Acidic residues" evidence="10">
    <location>
        <begin position="752"/>
        <end position="763"/>
    </location>
</feature>
<feature type="region of interest" description="Disordered" evidence="10">
    <location>
        <begin position="631"/>
        <end position="655"/>
    </location>
</feature>
<dbReference type="GO" id="GO:0008270">
    <property type="term" value="F:zinc ion binding"/>
    <property type="evidence" value="ECO:0007669"/>
    <property type="project" value="UniProtKB-KW"/>
</dbReference>
<reference evidence="14" key="1">
    <citation type="submission" date="2012-05" db="EMBL/GenBank/DDBJ databases">
        <title>Whole Genome Assembly of Lutzomyia longipalpis.</title>
        <authorList>
            <person name="Richards S."/>
            <person name="Qu C."/>
            <person name="Dillon R."/>
            <person name="Worley K."/>
            <person name="Scherer S."/>
            <person name="Batterton M."/>
            <person name="Taylor A."/>
            <person name="Hawes A."/>
            <person name="Hernandez B."/>
            <person name="Kovar C."/>
            <person name="Mandapat C."/>
            <person name="Pham C."/>
            <person name="Qu C."/>
            <person name="Jing C."/>
            <person name="Bess C."/>
            <person name="Bandaranaike D."/>
            <person name="Ngo D."/>
            <person name="Ongeri F."/>
            <person name="Arias F."/>
            <person name="Lara F."/>
            <person name="Weissenberger G."/>
            <person name="Kamau G."/>
            <person name="Han H."/>
            <person name="Shen H."/>
            <person name="Dinh H."/>
            <person name="Khalil I."/>
            <person name="Jones J."/>
            <person name="Shafer J."/>
            <person name="Jayaseelan J."/>
            <person name="Quiroz J."/>
            <person name="Blankenburg K."/>
            <person name="Nguyen L."/>
            <person name="Jackson L."/>
            <person name="Francisco L."/>
            <person name="Tang L.-Y."/>
            <person name="Pu L.-L."/>
            <person name="Perales L."/>
            <person name="Lorensuhewa L."/>
            <person name="Munidasa M."/>
            <person name="Coyle M."/>
            <person name="Taylor M."/>
            <person name="Puazo M."/>
            <person name="Firestine M."/>
            <person name="Scheel M."/>
            <person name="Javaid M."/>
            <person name="Wang M."/>
            <person name="Li M."/>
            <person name="Tabassum N."/>
            <person name="Saada N."/>
            <person name="Osuji N."/>
            <person name="Aqrawi P."/>
            <person name="Fu Q."/>
            <person name="Thornton R."/>
            <person name="Raj R."/>
            <person name="Goodspeed R."/>
            <person name="Mata R."/>
            <person name="Najjar R."/>
            <person name="Gubbala S."/>
            <person name="Lee S."/>
            <person name="Denson S."/>
            <person name="Patil S."/>
            <person name="Macmil S."/>
            <person name="Qi S."/>
            <person name="Matskevitch T."/>
            <person name="Palculict T."/>
            <person name="Mathew T."/>
            <person name="Vee V."/>
            <person name="Velamala V."/>
            <person name="Korchina V."/>
            <person name="Cai W."/>
            <person name="Liu W."/>
            <person name="Dai W."/>
            <person name="Zou X."/>
            <person name="Zhu Y."/>
            <person name="Zhang Y."/>
            <person name="Wu Y.-Q."/>
            <person name="Xin Y."/>
            <person name="Nazarath L."/>
            <person name="Kovar C."/>
            <person name="Han Y."/>
            <person name="Muzny D."/>
            <person name="Gibbs R."/>
        </authorList>
    </citation>
    <scope>NUCLEOTIDE SEQUENCE [LARGE SCALE GENOMIC DNA]</scope>
    <source>
        <strain evidence="14">Jacobina</strain>
    </source>
</reference>
<dbReference type="Pfam" id="PF12874">
    <property type="entry name" value="zf-met"/>
    <property type="match status" value="1"/>
</dbReference>
<feature type="domain" description="C2H2-type" evidence="11">
    <location>
        <begin position="545"/>
        <end position="573"/>
    </location>
</feature>
<protein>
    <submittedName>
        <fullName evidence="12">Putative zn finger</fullName>
    </submittedName>
</protein>
<feature type="domain" description="C2H2-type" evidence="11">
    <location>
        <begin position="343"/>
        <end position="370"/>
    </location>
</feature>
<feature type="domain" description="C2H2-type" evidence="11">
    <location>
        <begin position="520"/>
        <end position="543"/>
    </location>
</feature>
<dbReference type="SMART" id="SM00355">
    <property type="entry name" value="ZnF_C2H2"/>
    <property type="match status" value="22"/>
</dbReference>
<reference evidence="13" key="3">
    <citation type="submission" date="2020-05" db="UniProtKB">
        <authorList>
            <consortium name="EnsemblMetazoa"/>
        </authorList>
    </citation>
    <scope>IDENTIFICATION</scope>
    <source>
        <strain evidence="13">Jacobina</strain>
    </source>
</reference>
<evidence type="ECO:0000256" key="2">
    <source>
        <dbReference type="ARBA" id="ARBA00022723"/>
    </source>
</evidence>
<feature type="domain" description="C2H2-type" evidence="11">
    <location>
        <begin position="605"/>
        <end position="633"/>
    </location>
</feature>
<feature type="domain" description="C2H2-type" evidence="11">
    <location>
        <begin position="662"/>
        <end position="689"/>
    </location>
</feature>
<feature type="domain" description="C2H2-type" evidence="11">
    <location>
        <begin position="494"/>
        <end position="521"/>
    </location>
</feature>
<keyword evidence="4 9" id="KW-0863">Zinc-finger</keyword>
<feature type="domain" description="C2H2-type" evidence="11">
    <location>
        <begin position="105"/>
        <end position="132"/>
    </location>
</feature>
<evidence type="ECO:0000256" key="1">
    <source>
        <dbReference type="ARBA" id="ARBA00004123"/>
    </source>
</evidence>
<keyword evidence="6" id="KW-0805">Transcription regulation</keyword>
<proteinExistence type="predicted"/>
<feature type="domain" description="C2H2-type" evidence="11">
    <location>
        <begin position="688"/>
        <end position="710"/>
    </location>
</feature>
<dbReference type="PANTHER" id="PTHR24393:SF34">
    <property type="entry name" value="PR_SET DOMAIN 13"/>
    <property type="match status" value="1"/>
</dbReference>
<organism evidence="13 14">
    <name type="scientific">Lutzomyia longipalpis</name>
    <name type="common">Sand fly</name>
    <dbReference type="NCBI Taxonomy" id="7200"/>
    <lineage>
        <taxon>Eukaryota</taxon>
        <taxon>Metazoa</taxon>
        <taxon>Ecdysozoa</taxon>
        <taxon>Arthropoda</taxon>
        <taxon>Hexapoda</taxon>
        <taxon>Insecta</taxon>
        <taxon>Pterygota</taxon>
        <taxon>Neoptera</taxon>
        <taxon>Endopterygota</taxon>
        <taxon>Diptera</taxon>
        <taxon>Nematocera</taxon>
        <taxon>Psychodoidea</taxon>
        <taxon>Psychodidae</taxon>
        <taxon>Lutzomyia</taxon>
        <taxon>Lutzomyia</taxon>
    </lineage>
</organism>
<evidence type="ECO:0000259" key="11">
    <source>
        <dbReference type="PROSITE" id="PS50157"/>
    </source>
</evidence>
<feature type="domain" description="C2H2-type" evidence="11">
    <location>
        <begin position="840"/>
        <end position="867"/>
    </location>
</feature>
<evidence type="ECO:0000256" key="9">
    <source>
        <dbReference type="PROSITE-ProRule" id="PRU00042"/>
    </source>
</evidence>
<accession>A0A1B0C8T3</accession>
<keyword evidence="14" id="KW-1185">Reference proteome</keyword>
<dbReference type="VEuPathDB" id="VectorBase:LLOJ000355"/>
<dbReference type="GO" id="GO:0000978">
    <property type="term" value="F:RNA polymerase II cis-regulatory region sequence-specific DNA binding"/>
    <property type="evidence" value="ECO:0007669"/>
    <property type="project" value="TreeGrafter"/>
</dbReference>
<dbReference type="FunFam" id="3.30.160.60:FF:000100">
    <property type="entry name" value="Zinc finger 45-like"/>
    <property type="match status" value="1"/>
</dbReference>
<dbReference type="FunFam" id="3.30.160.60:FF:000062">
    <property type="entry name" value="RB-associated KRAB zinc finger protein-like"/>
    <property type="match status" value="1"/>
</dbReference>
<keyword evidence="8" id="KW-0539">Nucleus</keyword>
<keyword evidence="3" id="KW-0677">Repeat</keyword>
<evidence type="ECO:0000256" key="6">
    <source>
        <dbReference type="ARBA" id="ARBA00023015"/>
    </source>
</evidence>
<feature type="domain" description="C2H2-type" evidence="11">
    <location>
        <begin position="190"/>
        <end position="213"/>
    </location>
</feature>
<feature type="domain" description="C2H2-type" evidence="11">
    <location>
        <begin position="161"/>
        <end position="188"/>
    </location>
</feature>
<feature type="domain" description="C2H2-type" evidence="11">
    <location>
        <begin position="287"/>
        <end position="311"/>
    </location>
</feature>
<dbReference type="VEuPathDB" id="VectorBase:LLONM1_006460"/>
<dbReference type="Gene3D" id="3.30.160.60">
    <property type="entry name" value="Classic Zinc Finger"/>
    <property type="match status" value="12"/>
</dbReference>
<feature type="domain" description="C2H2-type" evidence="11">
    <location>
        <begin position="398"/>
        <end position="420"/>
    </location>
</feature>
<keyword evidence="2" id="KW-0479">Metal-binding</keyword>
<name>A0A1B0C8T3_LUTLO</name>
<feature type="region of interest" description="Disordered" evidence="10">
    <location>
        <begin position="1"/>
        <end position="31"/>
    </location>
</feature>
<dbReference type="Proteomes" id="UP000092461">
    <property type="component" value="Unassembled WGS sequence"/>
</dbReference>
<dbReference type="GO" id="GO:0001228">
    <property type="term" value="F:DNA-binding transcription activator activity, RNA polymerase II-specific"/>
    <property type="evidence" value="ECO:0007669"/>
    <property type="project" value="TreeGrafter"/>
</dbReference>
<feature type="compositionally biased region" description="Basic and acidic residues" evidence="10">
    <location>
        <begin position="774"/>
        <end position="786"/>
    </location>
</feature>
<comment type="subcellular location">
    <subcellularLocation>
        <location evidence="1">Nucleus</location>
    </subcellularLocation>
</comment>
<evidence type="ECO:0000256" key="4">
    <source>
        <dbReference type="ARBA" id="ARBA00022771"/>
    </source>
</evidence>
<dbReference type="PROSITE" id="PS00028">
    <property type="entry name" value="ZINC_FINGER_C2H2_1"/>
    <property type="match status" value="19"/>
</dbReference>
<dbReference type="GO" id="GO:0005634">
    <property type="term" value="C:nucleus"/>
    <property type="evidence" value="ECO:0007669"/>
    <property type="project" value="UniProtKB-SubCell"/>
</dbReference>